<feature type="region of interest" description="Disordered" evidence="1">
    <location>
        <begin position="19"/>
        <end position="38"/>
    </location>
</feature>
<evidence type="ECO:0008006" key="4">
    <source>
        <dbReference type="Google" id="ProtNLM"/>
    </source>
</evidence>
<evidence type="ECO:0000313" key="2">
    <source>
        <dbReference type="EMBL" id="GAA0597212.1"/>
    </source>
</evidence>
<protein>
    <recommendedName>
        <fullName evidence="4">Recombinase zinc beta ribbon domain-containing protein</fullName>
    </recommendedName>
</protein>
<organism evidence="2 3">
    <name type="scientific">Actinomadura livida</name>
    <dbReference type="NCBI Taxonomy" id="79909"/>
    <lineage>
        <taxon>Bacteria</taxon>
        <taxon>Bacillati</taxon>
        <taxon>Actinomycetota</taxon>
        <taxon>Actinomycetes</taxon>
        <taxon>Streptosporangiales</taxon>
        <taxon>Thermomonosporaceae</taxon>
        <taxon>Actinomadura</taxon>
    </lineage>
</organism>
<dbReference type="Proteomes" id="UP001501427">
    <property type="component" value="Unassembled WGS sequence"/>
</dbReference>
<dbReference type="EMBL" id="BAAAHD010000089">
    <property type="protein sequence ID" value="GAA0597212.1"/>
    <property type="molecule type" value="Genomic_DNA"/>
</dbReference>
<evidence type="ECO:0000313" key="3">
    <source>
        <dbReference type="Proteomes" id="UP001501427"/>
    </source>
</evidence>
<evidence type="ECO:0000256" key="1">
    <source>
        <dbReference type="SAM" id="MobiDB-lite"/>
    </source>
</evidence>
<accession>A0ABP3R0N8</accession>
<comment type="caution">
    <text evidence="2">The sequence shown here is derived from an EMBL/GenBank/DDBJ whole genome shotgun (WGS) entry which is preliminary data.</text>
</comment>
<keyword evidence="3" id="KW-1185">Reference proteome</keyword>
<sequence length="83" mass="9069">MSPPGLVTIEVVTEAQRVARTSARCRSRPGGPSRPKKPRRFFVLSSYRTCGLCGRQMFGKEDFDNTSYKCSSSAPTCPTGNPP</sequence>
<name>A0ABP3R0N8_9ACTN</name>
<gene>
    <name evidence="2" type="ORF">GCM10009546_69070</name>
</gene>
<proteinExistence type="predicted"/>
<reference evidence="3" key="1">
    <citation type="journal article" date="2019" name="Int. J. Syst. Evol. Microbiol.">
        <title>The Global Catalogue of Microorganisms (GCM) 10K type strain sequencing project: providing services to taxonomists for standard genome sequencing and annotation.</title>
        <authorList>
            <consortium name="The Broad Institute Genomics Platform"/>
            <consortium name="The Broad Institute Genome Sequencing Center for Infectious Disease"/>
            <person name="Wu L."/>
            <person name="Ma J."/>
        </authorList>
    </citation>
    <scope>NUCLEOTIDE SEQUENCE [LARGE SCALE GENOMIC DNA]</scope>
    <source>
        <strain evidence="3">JCM 10667</strain>
    </source>
</reference>